<evidence type="ECO:0000313" key="3">
    <source>
        <dbReference type="Proteomes" id="UP000266841"/>
    </source>
</evidence>
<dbReference type="Pfam" id="PF05048">
    <property type="entry name" value="NosD"/>
    <property type="match status" value="2"/>
</dbReference>
<organism evidence="2 3">
    <name type="scientific">Thalassiosira oceanica</name>
    <name type="common">Marine diatom</name>
    <dbReference type="NCBI Taxonomy" id="159749"/>
    <lineage>
        <taxon>Eukaryota</taxon>
        <taxon>Sar</taxon>
        <taxon>Stramenopiles</taxon>
        <taxon>Ochrophyta</taxon>
        <taxon>Bacillariophyta</taxon>
        <taxon>Coscinodiscophyceae</taxon>
        <taxon>Thalassiosirophycidae</taxon>
        <taxon>Thalassiosirales</taxon>
        <taxon>Thalassiosiraceae</taxon>
        <taxon>Thalassiosira</taxon>
    </lineage>
</organism>
<evidence type="ECO:0000259" key="1">
    <source>
        <dbReference type="Pfam" id="PF05048"/>
    </source>
</evidence>
<name>K0SNS2_THAOC</name>
<dbReference type="InterPro" id="IPR007742">
    <property type="entry name" value="NosD_dom"/>
</dbReference>
<dbReference type="Gene3D" id="2.160.20.10">
    <property type="entry name" value="Single-stranded right-handed beta-helix, Pectin lyase-like"/>
    <property type="match status" value="2"/>
</dbReference>
<accession>K0SNS2</accession>
<dbReference type="AlphaFoldDB" id="K0SNS2"/>
<keyword evidence="3" id="KW-1185">Reference proteome</keyword>
<dbReference type="SUPFAM" id="SSF51126">
    <property type="entry name" value="Pectin lyase-like"/>
    <property type="match status" value="1"/>
</dbReference>
<protein>
    <recommendedName>
        <fullName evidence="1">Periplasmic copper-binding protein NosD beta helix domain-containing protein</fullName>
    </recommendedName>
</protein>
<feature type="domain" description="Periplasmic copper-binding protein NosD beta helix" evidence="1">
    <location>
        <begin position="122"/>
        <end position="237"/>
    </location>
</feature>
<dbReference type="Proteomes" id="UP000266841">
    <property type="component" value="Unassembled WGS sequence"/>
</dbReference>
<evidence type="ECO:0000313" key="2">
    <source>
        <dbReference type="EMBL" id="EJK60082.1"/>
    </source>
</evidence>
<feature type="non-terminal residue" evidence="2">
    <location>
        <position position="241"/>
    </location>
</feature>
<gene>
    <name evidence="2" type="ORF">THAOC_19630</name>
</gene>
<dbReference type="SMART" id="SM00710">
    <property type="entry name" value="PbH1"/>
    <property type="match status" value="6"/>
</dbReference>
<proteinExistence type="predicted"/>
<dbReference type="InterPro" id="IPR012334">
    <property type="entry name" value="Pectin_lyas_fold"/>
</dbReference>
<dbReference type="InterPro" id="IPR006626">
    <property type="entry name" value="PbH1"/>
</dbReference>
<sequence length="241" mass="26324">MHFERSSSSSISGNLIQNCTDKAIALLNLTDVTVENNTLVDSNWGIYSNDATPLAISNMKEDGIQLKIQPRLRSVAIQSTIVEILQFRYFTLPTSQSRTTHCWKAGRGYSAKTQLPLLNITDDGIRLLRSPFTSIIDNAINNCGVVAIYLQDSSHHVTVNDNTLVDSKWVVWSNNSTFLAISNNSIWNASFDGIGLVNAASSSVSGNSINNCNGSAISLLDSSYDVSIEDNTLDNSEWGIE</sequence>
<dbReference type="EMBL" id="AGNL01021570">
    <property type="protein sequence ID" value="EJK60082.1"/>
    <property type="molecule type" value="Genomic_DNA"/>
</dbReference>
<feature type="domain" description="Periplasmic copper-binding protein NosD beta helix" evidence="1">
    <location>
        <begin position="1"/>
        <end position="58"/>
    </location>
</feature>
<comment type="caution">
    <text evidence="2">The sequence shown here is derived from an EMBL/GenBank/DDBJ whole genome shotgun (WGS) entry which is preliminary data.</text>
</comment>
<reference evidence="2 3" key="1">
    <citation type="journal article" date="2012" name="Genome Biol.">
        <title>Genome and low-iron response of an oceanic diatom adapted to chronic iron limitation.</title>
        <authorList>
            <person name="Lommer M."/>
            <person name="Specht M."/>
            <person name="Roy A.S."/>
            <person name="Kraemer L."/>
            <person name="Andreson R."/>
            <person name="Gutowska M.A."/>
            <person name="Wolf J."/>
            <person name="Bergner S.V."/>
            <person name="Schilhabel M.B."/>
            <person name="Klostermeier U.C."/>
            <person name="Beiko R.G."/>
            <person name="Rosenstiel P."/>
            <person name="Hippler M."/>
            <person name="Laroche J."/>
        </authorList>
    </citation>
    <scope>NUCLEOTIDE SEQUENCE [LARGE SCALE GENOMIC DNA]</scope>
    <source>
        <strain evidence="2 3">CCMP1005</strain>
    </source>
</reference>
<dbReference type="InterPro" id="IPR011050">
    <property type="entry name" value="Pectin_lyase_fold/virulence"/>
</dbReference>